<name>A0ABU7I5G1_9SPHI</name>
<evidence type="ECO:0000313" key="2">
    <source>
        <dbReference type="EMBL" id="MEE1944714.1"/>
    </source>
</evidence>
<dbReference type="RefSeq" id="WP_330107075.1">
    <property type="nucleotide sequence ID" value="NZ_JAZDQT010000001.1"/>
</dbReference>
<dbReference type="EMBL" id="JAZDQT010000001">
    <property type="protein sequence ID" value="MEE1944714.1"/>
    <property type="molecule type" value="Genomic_DNA"/>
</dbReference>
<evidence type="ECO:0000256" key="1">
    <source>
        <dbReference type="SAM" id="Phobius"/>
    </source>
</evidence>
<feature type="transmembrane region" description="Helical" evidence="1">
    <location>
        <begin position="103"/>
        <end position="123"/>
    </location>
</feature>
<dbReference type="Pfam" id="PF11188">
    <property type="entry name" value="DUF2975"/>
    <property type="match status" value="1"/>
</dbReference>
<organism evidence="2 3">
    <name type="scientific">Pedobacter albus</name>
    <dbReference type="NCBI Taxonomy" id="3113905"/>
    <lineage>
        <taxon>Bacteria</taxon>
        <taxon>Pseudomonadati</taxon>
        <taxon>Bacteroidota</taxon>
        <taxon>Sphingobacteriia</taxon>
        <taxon>Sphingobacteriales</taxon>
        <taxon>Sphingobacteriaceae</taxon>
        <taxon>Pedobacter</taxon>
    </lineage>
</organism>
<keyword evidence="1" id="KW-0812">Transmembrane</keyword>
<feature type="transmembrane region" description="Helical" evidence="1">
    <location>
        <begin position="12"/>
        <end position="33"/>
    </location>
</feature>
<accession>A0ABU7I5G1</accession>
<evidence type="ECO:0000313" key="3">
    <source>
        <dbReference type="Proteomes" id="UP001336835"/>
    </source>
</evidence>
<proteinExistence type="predicted"/>
<keyword evidence="3" id="KW-1185">Reference proteome</keyword>
<dbReference type="InterPro" id="IPR021354">
    <property type="entry name" value="DUF2975"/>
</dbReference>
<keyword evidence="1" id="KW-0472">Membrane</keyword>
<dbReference type="Proteomes" id="UP001336835">
    <property type="component" value="Unassembled WGS sequence"/>
</dbReference>
<reference evidence="2 3" key="1">
    <citation type="submission" date="2024-01" db="EMBL/GenBank/DDBJ databases">
        <title>Pedobacter sp. nov., isolated from fresh soil.</title>
        <authorList>
            <person name="Le N.T.T."/>
        </authorList>
    </citation>
    <scope>NUCLEOTIDE SEQUENCE [LARGE SCALE GENOMIC DNA]</scope>
    <source>
        <strain evidence="2 3">KR3-3</strain>
    </source>
</reference>
<feature type="transmembrane region" description="Helical" evidence="1">
    <location>
        <begin position="53"/>
        <end position="76"/>
    </location>
</feature>
<feature type="transmembrane region" description="Helical" evidence="1">
    <location>
        <begin position="143"/>
        <end position="162"/>
    </location>
</feature>
<sequence length="175" mass="19700">METNPKVLRWLIKSIDVALILIVVSVVATLFMTKNAVDLPYVSESSKKLLSQLRTMTFFSTFLMIASGIFYGIVLFQVRKIIQSILEDGVFQMNQVSMIKRISALYLILAGLALCFNLMLMVASMQNDNQFMLKASTMNLVSIFERFVLTGLIIMGVAQVFLTGAKIKEEQRLTI</sequence>
<protein>
    <submittedName>
        <fullName evidence="2">DUF2975 domain-containing protein</fullName>
    </submittedName>
</protein>
<gene>
    <name evidence="2" type="ORF">VRU48_06320</name>
</gene>
<keyword evidence="1" id="KW-1133">Transmembrane helix</keyword>
<comment type="caution">
    <text evidence="2">The sequence shown here is derived from an EMBL/GenBank/DDBJ whole genome shotgun (WGS) entry which is preliminary data.</text>
</comment>